<evidence type="ECO:0000313" key="1">
    <source>
        <dbReference type="EMBL" id="TDX00516.1"/>
    </source>
</evidence>
<dbReference type="EMBL" id="SODV01000001">
    <property type="protein sequence ID" value="TDX00516.1"/>
    <property type="molecule type" value="Genomic_DNA"/>
</dbReference>
<accession>A0A4R8DRP8</accession>
<name>A0A4R8DRP8_9BACT</name>
<dbReference type="OrthoDB" id="777398at2"/>
<sequence>MTQEKIEKYRLAAEDGSLPDGENPLFLFSTTSTNLLAKLLAKEFNVLDLVRMELANRGVNEKGQWIGFKTAQKKRRSQGKTKGI</sequence>
<comment type="caution">
    <text evidence="1">The sequence shown here is derived from an EMBL/GenBank/DDBJ whole genome shotgun (WGS) entry which is preliminary data.</text>
</comment>
<proteinExistence type="predicted"/>
<protein>
    <submittedName>
        <fullName evidence="1">Uncharacterized protein</fullName>
    </submittedName>
</protein>
<dbReference type="AlphaFoldDB" id="A0A4R8DRP8"/>
<dbReference type="Proteomes" id="UP000294498">
    <property type="component" value="Unassembled WGS sequence"/>
</dbReference>
<keyword evidence="2" id="KW-1185">Reference proteome</keyword>
<dbReference type="RefSeq" id="WP_133992257.1">
    <property type="nucleotide sequence ID" value="NZ_SODV01000001.1"/>
</dbReference>
<reference evidence="1 2" key="1">
    <citation type="submission" date="2019-03" db="EMBL/GenBank/DDBJ databases">
        <title>Genomic Encyclopedia of Type Strains, Phase IV (KMG-IV): sequencing the most valuable type-strain genomes for metagenomic binning, comparative biology and taxonomic classification.</title>
        <authorList>
            <person name="Goeker M."/>
        </authorList>
    </citation>
    <scope>NUCLEOTIDE SEQUENCE [LARGE SCALE GENOMIC DNA]</scope>
    <source>
        <strain evidence="1 2">DSM 100059</strain>
    </source>
</reference>
<gene>
    <name evidence="1" type="ORF">EDB95_1541</name>
</gene>
<organism evidence="1 2">
    <name type="scientific">Dinghuibacter silviterrae</name>
    <dbReference type="NCBI Taxonomy" id="1539049"/>
    <lineage>
        <taxon>Bacteria</taxon>
        <taxon>Pseudomonadati</taxon>
        <taxon>Bacteroidota</taxon>
        <taxon>Chitinophagia</taxon>
        <taxon>Chitinophagales</taxon>
        <taxon>Chitinophagaceae</taxon>
        <taxon>Dinghuibacter</taxon>
    </lineage>
</organism>
<evidence type="ECO:0000313" key="2">
    <source>
        <dbReference type="Proteomes" id="UP000294498"/>
    </source>
</evidence>